<sequence>MTRLRGSAGVLRDVALVSAGRYGQYAITLITIPLCARLLGPTGMGLLAIAMSTYVLGALCTDLGITAFVAARAEKPGLARLRGDYAGLRCTVLAAFTALFLLAAALPVPRAVEMGALGLVVGSVSACGDDWVLLGTGRFGAVVVQQTAGRVVYLALLVVVLPQVRTPEAAMGALLAGNLVAVGWSWARTVRDHGRPARPGPPAALLRTGGPVFAARLLSSSYGPGAATVFAPALTPHALGLFSASDRPVQAAGSLMDAVGVSLLPRLARRETGAFWATARRGIALVATGGALLAALATALAPWLVPLIFGAEFDGAVPLLQVQAWALPGLAVASFVATAVLPVLGDTRGVLLAGAVGAAVIGVAVLLALRSHDPRTVVLGIVAAQSAAAIFSVLRARRLEGATVPAPVGGDAA</sequence>
<dbReference type="InterPro" id="IPR050833">
    <property type="entry name" value="Poly_Biosynth_Transport"/>
</dbReference>
<keyword evidence="5 7" id="KW-1133">Transmembrane helix</keyword>
<evidence type="ECO:0000256" key="2">
    <source>
        <dbReference type="ARBA" id="ARBA00007430"/>
    </source>
</evidence>
<reference evidence="9" key="1">
    <citation type="submission" date="2016-10" db="EMBL/GenBank/DDBJ databases">
        <authorList>
            <person name="Varghese N."/>
            <person name="Submissions S."/>
        </authorList>
    </citation>
    <scope>NUCLEOTIDE SEQUENCE [LARGE SCALE GENOMIC DNA]</scope>
    <source>
        <strain evidence="9">DSM 44234</strain>
    </source>
</reference>
<evidence type="ECO:0000313" key="8">
    <source>
        <dbReference type="EMBL" id="SEC61652.1"/>
    </source>
</evidence>
<keyword evidence="6 7" id="KW-0472">Membrane</keyword>
<keyword evidence="3" id="KW-1003">Cell membrane</keyword>
<dbReference type="PANTHER" id="PTHR30250:SF10">
    <property type="entry name" value="LIPOPOLYSACCHARIDE BIOSYNTHESIS PROTEIN WZXC"/>
    <property type="match status" value="1"/>
</dbReference>
<dbReference type="EMBL" id="FNSA01000003">
    <property type="protein sequence ID" value="SEC61652.1"/>
    <property type="molecule type" value="Genomic_DNA"/>
</dbReference>
<feature type="transmembrane region" description="Helical" evidence="7">
    <location>
        <begin position="351"/>
        <end position="369"/>
    </location>
</feature>
<feature type="transmembrane region" description="Helical" evidence="7">
    <location>
        <begin position="22"/>
        <end position="40"/>
    </location>
</feature>
<dbReference type="Proteomes" id="UP000182241">
    <property type="component" value="Unassembled WGS sequence"/>
</dbReference>
<feature type="transmembrane region" description="Helical" evidence="7">
    <location>
        <begin position="90"/>
        <end position="108"/>
    </location>
</feature>
<feature type="transmembrane region" description="Helical" evidence="7">
    <location>
        <begin position="147"/>
        <end position="164"/>
    </location>
</feature>
<evidence type="ECO:0000313" key="9">
    <source>
        <dbReference type="Proteomes" id="UP000182241"/>
    </source>
</evidence>
<accession>A0A1H4TYX6</accession>
<dbReference type="OrthoDB" id="4483827at2"/>
<evidence type="ECO:0000256" key="5">
    <source>
        <dbReference type="ARBA" id="ARBA00022989"/>
    </source>
</evidence>
<feature type="transmembrane region" description="Helical" evidence="7">
    <location>
        <begin position="283"/>
        <end position="305"/>
    </location>
</feature>
<evidence type="ECO:0000256" key="6">
    <source>
        <dbReference type="ARBA" id="ARBA00023136"/>
    </source>
</evidence>
<name>A0A1H4TYX6_TSUTY</name>
<dbReference type="PANTHER" id="PTHR30250">
    <property type="entry name" value="PST FAMILY PREDICTED COLANIC ACID TRANSPORTER"/>
    <property type="match status" value="1"/>
</dbReference>
<dbReference type="InterPro" id="IPR002797">
    <property type="entry name" value="Polysacc_synth"/>
</dbReference>
<dbReference type="Pfam" id="PF01943">
    <property type="entry name" value="Polysacc_synt"/>
    <property type="match status" value="1"/>
</dbReference>
<keyword evidence="4 7" id="KW-0812">Transmembrane</keyword>
<dbReference type="RefSeq" id="WP_068741843.1">
    <property type="nucleotide sequence ID" value="NZ_CBDRGN010000001.1"/>
</dbReference>
<dbReference type="STRING" id="57704.SAMN04489793_2744"/>
<evidence type="ECO:0000256" key="3">
    <source>
        <dbReference type="ARBA" id="ARBA00022475"/>
    </source>
</evidence>
<protein>
    <submittedName>
        <fullName evidence="8">Membrane protein involved in the export of O-antigen and teichoic acid</fullName>
    </submittedName>
</protein>
<feature type="transmembrane region" description="Helical" evidence="7">
    <location>
        <begin position="375"/>
        <end position="394"/>
    </location>
</feature>
<evidence type="ECO:0000256" key="4">
    <source>
        <dbReference type="ARBA" id="ARBA00022692"/>
    </source>
</evidence>
<gene>
    <name evidence="8" type="ORF">SAMN04489793_2744</name>
</gene>
<evidence type="ECO:0000256" key="1">
    <source>
        <dbReference type="ARBA" id="ARBA00004651"/>
    </source>
</evidence>
<comment type="subcellular location">
    <subcellularLocation>
        <location evidence="1">Cell membrane</location>
        <topology evidence="1">Multi-pass membrane protein</topology>
    </subcellularLocation>
</comment>
<dbReference type="GO" id="GO:0005886">
    <property type="term" value="C:plasma membrane"/>
    <property type="evidence" value="ECO:0007669"/>
    <property type="project" value="UniProtKB-SubCell"/>
</dbReference>
<proteinExistence type="inferred from homology"/>
<keyword evidence="9" id="KW-1185">Reference proteome</keyword>
<comment type="similarity">
    <text evidence="2">Belongs to the polysaccharide synthase family.</text>
</comment>
<feature type="transmembrane region" description="Helical" evidence="7">
    <location>
        <begin position="325"/>
        <end position="344"/>
    </location>
</feature>
<feature type="transmembrane region" description="Helical" evidence="7">
    <location>
        <begin position="46"/>
        <end position="69"/>
    </location>
</feature>
<dbReference type="AlphaFoldDB" id="A0A1H4TYX6"/>
<organism evidence="8 9">
    <name type="scientific">Tsukamurella tyrosinosolvens</name>
    <dbReference type="NCBI Taxonomy" id="57704"/>
    <lineage>
        <taxon>Bacteria</taxon>
        <taxon>Bacillati</taxon>
        <taxon>Actinomycetota</taxon>
        <taxon>Actinomycetes</taxon>
        <taxon>Mycobacteriales</taxon>
        <taxon>Tsukamurellaceae</taxon>
        <taxon>Tsukamurella</taxon>
    </lineage>
</organism>
<evidence type="ECO:0000256" key="7">
    <source>
        <dbReference type="SAM" id="Phobius"/>
    </source>
</evidence>